<dbReference type="InterPro" id="IPR003439">
    <property type="entry name" value="ABC_transporter-like_ATP-bd"/>
</dbReference>
<gene>
    <name evidence="6" type="ORF">IDM49_09890</name>
</gene>
<keyword evidence="7" id="KW-1185">Reference proteome</keyword>
<dbReference type="GO" id="GO:0016887">
    <property type="term" value="F:ATP hydrolysis activity"/>
    <property type="evidence" value="ECO:0007669"/>
    <property type="project" value="InterPro"/>
</dbReference>
<feature type="domain" description="ABC transporter" evidence="5">
    <location>
        <begin position="16"/>
        <end position="68"/>
    </location>
</feature>
<protein>
    <submittedName>
        <fullName evidence="6">Sugar ABC transporter ATP-binding protein</fullName>
    </submittedName>
</protein>
<evidence type="ECO:0000313" key="6">
    <source>
        <dbReference type="EMBL" id="QNV37512.1"/>
    </source>
</evidence>
<proteinExistence type="predicted"/>
<keyword evidence="1" id="KW-0813">Transport</keyword>
<dbReference type="EMBL" id="CP061539">
    <property type="protein sequence ID" value="QNV37512.1"/>
    <property type="molecule type" value="Genomic_DNA"/>
</dbReference>
<evidence type="ECO:0000256" key="2">
    <source>
        <dbReference type="ARBA" id="ARBA00022737"/>
    </source>
</evidence>
<reference evidence="6 7" key="1">
    <citation type="submission" date="2020-09" db="EMBL/GenBank/DDBJ databases">
        <title>Investigation of environmental microbes.</title>
        <authorList>
            <person name="Ou Y."/>
            <person name="Kang Q."/>
        </authorList>
    </citation>
    <scope>NUCLEOTIDE SEQUENCE [LARGE SCALE GENOMIC DNA]</scope>
    <source>
        <strain evidence="6 7">KJZ-14</strain>
    </source>
</reference>
<keyword evidence="2" id="KW-0677">Repeat</keyword>
<evidence type="ECO:0000256" key="3">
    <source>
        <dbReference type="ARBA" id="ARBA00022741"/>
    </source>
</evidence>
<dbReference type="Proteomes" id="UP000516404">
    <property type="component" value="Chromosome"/>
</dbReference>
<evidence type="ECO:0000256" key="1">
    <source>
        <dbReference type="ARBA" id="ARBA00022448"/>
    </source>
</evidence>
<dbReference type="PANTHER" id="PTHR43790:SF9">
    <property type="entry name" value="GALACTOFURANOSE TRANSPORTER ATP-BINDING PROTEIN YTFR"/>
    <property type="match status" value="1"/>
</dbReference>
<dbReference type="GO" id="GO:0005524">
    <property type="term" value="F:ATP binding"/>
    <property type="evidence" value="ECO:0007669"/>
    <property type="project" value="UniProtKB-KW"/>
</dbReference>
<keyword evidence="3" id="KW-0547">Nucleotide-binding</keyword>
<evidence type="ECO:0000259" key="5">
    <source>
        <dbReference type="Pfam" id="PF00005"/>
    </source>
</evidence>
<sequence length="141" mass="15394">MGDQTNEAGFVHEVSALRDVVSQVQRLRIKTTNIQGEIGNLSGGDQQKVALARGMITECDLLILNHPTRGIDVGARSDTYDMLKNLAANGTSIMIIGSEMSELVELCHRIAVMRDGQIVSIQNNKEANEDTLMEDVLGEQI</sequence>
<dbReference type="KEGG" id="rter:IDM49_09890"/>
<accession>A0A7H2BCW6</accession>
<dbReference type="InterPro" id="IPR027417">
    <property type="entry name" value="P-loop_NTPase"/>
</dbReference>
<dbReference type="PANTHER" id="PTHR43790">
    <property type="entry name" value="CARBOHYDRATE TRANSPORT ATP-BINDING PROTEIN MG119-RELATED"/>
    <property type="match status" value="1"/>
</dbReference>
<keyword evidence="4 6" id="KW-0067">ATP-binding</keyword>
<dbReference type="Gene3D" id="3.40.50.300">
    <property type="entry name" value="P-loop containing nucleotide triphosphate hydrolases"/>
    <property type="match status" value="1"/>
</dbReference>
<organism evidence="6 7">
    <name type="scientific">Rothia terrae</name>
    <dbReference type="NCBI Taxonomy" id="396015"/>
    <lineage>
        <taxon>Bacteria</taxon>
        <taxon>Bacillati</taxon>
        <taxon>Actinomycetota</taxon>
        <taxon>Actinomycetes</taxon>
        <taxon>Micrococcales</taxon>
        <taxon>Micrococcaceae</taxon>
        <taxon>Rothia</taxon>
    </lineage>
</organism>
<evidence type="ECO:0000313" key="7">
    <source>
        <dbReference type="Proteomes" id="UP000516404"/>
    </source>
</evidence>
<dbReference type="AlphaFoldDB" id="A0A7H2BCW6"/>
<dbReference type="SUPFAM" id="SSF52540">
    <property type="entry name" value="P-loop containing nucleoside triphosphate hydrolases"/>
    <property type="match status" value="1"/>
</dbReference>
<evidence type="ECO:0000256" key="4">
    <source>
        <dbReference type="ARBA" id="ARBA00022840"/>
    </source>
</evidence>
<dbReference type="InterPro" id="IPR050107">
    <property type="entry name" value="ABC_carbohydrate_import_ATPase"/>
</dbReference>
<dbReference type="Pfam" id="PF00005">
    <property type="entry name" value="ABC_tran"/>
    <property type="match status" value="1"/>
</dbReference>
<name>A0A7H2BCW6_9MICC</name>